<feature type="transmembrane region" description="Helical" evidence="1">
    <location>
        <begin position="57"/>
        <end position="75"/>
    </location>
</feature>
<organism evidence="2">
    <name type="scientific">hydrocarbon metagenome</name>
    <dbReference type="NCBI Taxonomy" id="938273"/>
    <lineage>
        <taxon>unclassified sequences</taxon>
        <taxon>metagenomes</taxon>
        <taxon>ecological metagenomes</taxon>
    </lineage>
</organism>
<accession>A0A0W8E9F0</accession>
<name>A0A0W8E9F0_9ZZZZ</name>
<keyword evidence="1" id="KW-1133">Transmembrane helix</keyword>
<keyword evidence="1" id="KW-0472">Membrane</keyword>
<comment type="caution">
    <text evidence="2">The sequence shown here is derived from an EMBL/GenBank/DDBJ whole genome shotgun (WGS) entry which is preliminary data.</text>
</comment>
<proteinExistence type="predicted"/>
<keyword evidence="1" id="KW-0812">Transmembrane</keyword>
<evidence type="ECO:0000313" key="2">
    <source>
        <dbReference type="EMBL" id="KUG05263.1"/>
    </source>
</evidence>
<feature type="transmembrane region" description="Helical" evidence="1">
    <location>
        <begin position="95"/>
        <end position="119"/>
    </location>
</feature>
<dbReference type="Pfam" id="PF18895">
    <property type="entry name" value="T4SS_pilin"/>
    <property type="match status" value="1"/>
</dbReference>
<sequence>MKKRKRIVILALLIMCVFAMPVLADEDNTAGTSNIIDVGSGLGEVEADALADKILDIFTGIGYFIGVVAVGSLIYNAFRLATGDEKKRADAKGHIFWTLGAVLLVGAALLIVGFVVGLLS</sequence>
<dbReference type="EMBL" id="LNQE01001822">
    <property type="protein sequence ID" value="KUG05263.1"/>
    <property type="molecule type" value="Genomic_DNA"/>
</dbReference>
<dbReference type="InterPro" id="IPR043993">
    <property type="entry name" value="T4SS_pilin"/>
</dbReference>
<reference evidence="2" key="1">
    <citation type="journal article" date="2015" name="Proc. Natl. Acad. Sci. U.S.A.">
        <title>Networks of energetic and metabolic interactions define dynamics in microbial communities.</title>
        <authorList>
            <person name="Embree M."/>
            <person name="Liu J.K."/>
            <person name="Al-Bassam M.M."/>
            <person name="Zengler K."/>
        </authorList>
    </citation>
    <scope>NUCLEOTIDE SEQUENCE</scope>
</reference>
<dbReference type="AlphaFoldDB" id="A0A0W8E9F0"/>
<protein>
    <submittedName>
        <fullName evidence="2">Uncharacterized protein</fullName>
    </submittedName>
</protein>
<evidence type="ECO:0000256" key="1">
    <source>
        <dbReference type="SAM" id="Phobius"/>
    </source>
</evidence>
<gene>
    <name evidence="2" type="ORF">ASZ90_017336</name>
</gene>